<dbReference type="GO" id="GO:0046872">
    <property type="term" value="F:metal ion binding"/>
    <property type="evidence" value="ECO:0007669"/>
    <property type="project" value="UniProtKB-KW"/>
</dbReference>
<evidence type="ECO:0000256" key="1">
    <source>
        <dbReference type="ARBA" id="ARBA00001947"/>
    </source>
</evidence>
<feature type="transmembrane region" description="Helical" evidence="14">
    <location>
        <begin position="127"/>
        <end position="149"/>
    </location>
</feature>
<reference evidence="16 17" key="1">
    <citation type="submission" date="2012-05" db="EMBL/GenBank/DDBJ databases">
        <title>Finished chromosome of genome of Chamaesiphon sp. PCC 6605.</title>
        <authorList>
            <consortium name="US DOE Joint Genome Institute"/>
            <person name="Gugger M."/>
            <person name="Coursin T."/>
            <person name="Rippka R."/>
            <person name="Tandeau De Marsac N."/>
            <person name="Huntemann M."/>
            <person name="Wei C.-L."/>
            <person name="Han J."/>
            <person name="Detter J.C."/>
            <person name="Han C."/>
            <person name="Tapia R."/>
            <person name="Chen A."/>
            <person name="Kyrpides N."/>
            <person name="Mavromatis K."/>
            <person name="Markowitz V."/>
            <person name="Szeto E."/>
            <person name="Ivanova N."/>
            <person name="Pagani I."/>
            <person name="Pati A."/>
            <person name="Goodwin L."/>
            <person name="Nordberg H.P."/>
            <person name="Cantor M.N."/>
            <person name="Hua S.X."/>
            <person name="Woyke T."/>
            <person name="Kerfeld C.A."/>
        </authorList>
    </citation>
    <scope>NUCLEOTIDE SEQUENCE [LARGE SCALE GENOMIC DNA]</scope>
    <source>
        <strain evidence="17">ATCC 27169 / PCC 6605</strain>
    </source>
</reference>
<dbReference type="GO" id="GO:0008237">
    <property type="term" value="F:metallopeptidase activity"/>
    <property type="evidence" value="ECO:0007669"/>
    <property type="project" value="UniProtKB-KW"/>
</dbReference>
<protein>
    <submittedName>
        <fullName evidence="16">Zn-dependent protease</fullName>
    </submittedName>
</protein>
<comment type="cofactor">
    <cofactor evidence="1">
        <name>Zn(2+)</name>
        <dbReference type="ChEBI" id="CHEBI:29105"/>
    </cofactor>
</comment>
<dbReference type="PROSITE" id="PS50005">
    <property type="entry name" value="TPR"/>
    <property type="match status" value="6"/>
</dbReference>
<evidence type="ECO:0000259" key="15">
    <source>
        <dbReference type="Pfam" id="PF02163"/>
    </source>
</evidence>
<evidence type="ECO:0000256" key="3">
    <source>
        <dbReference type="ARBA" id="ARBA00007931"/>
    </source>
</evidence>
<keyword evidence="4" id="KW-1003">Cell membrane</keyword>
<feature type="repeat" description="TPR" evidence="13">
    <location>
        <begin position="246"/>
        <end position="279"/>
    </location>
</feature>
<comment type="similarity">
    <text evidence="3">Belongs to the peptidase M50B family.</text>
</comment>
<dbReference type="HOGENOM" id="CLU_575822_0_0_3"/>
<evidence type="ECO:0000256" key="10">
    <source>
        <dbReference type="ARBA" id="ARBA00022989"/>
    </source>
</evidence>
<dbReference type="STRING" id="1173020.Cha6605_4187"/>
<dbReference type="PANTHER" id="PTHR35864">
    <property type="entry name" value="ZINC METALLOPROTEASE MJ0611-RELATED"/>
    <property type="match status" value="1"/>
</dbReference>
<keyword evidence="13" id="KW-0802">TPR repeat</keyword>
<evidence type="ECO:0000313" key="16">
    <source>
        <dbReference type="EMBL" id="AFY95132.1"/>
    </source>
</evidence>
<evidence type="ECO:0000256" key="7">
    <source>
        <dbReference type="ARBA" id="ARBA00022723"/>
    </source>
</evidence>
<evidence type="ECO:0000256" key="6">
    <source>
        <dbReference type="ARBA" id="ARBA00022692"/>
    </source>
</evidence>
<organism evidence="16 17">
    <name type="scientific">Chamaesiphon minutus (strain ATCC 27169 / PCC 6605)</name>
    <dbReference type="NCBI Taxonomy" id="1173020"/>
    <lineage>
        <taxon>Bacteria</taxon>
        <taxon>Bacillati</taxon>
        <taxon>Cyanobacteriota</taxon>
        <taxon>Cyanophyceae</taxon>
        <taxon>Gomontiellales</taxon>
        <taxon>Chamaesiphonaceae</taxon>
        <taxon>Chamaesiphon</taxon>
    </lineage>
</organism>
<name>K9UJ43_CHAP6</name>
<dbReference type="InterPro" id="IPR044537">
    <property type="entry name" value="Rip2-like"/>
</dbReference>
<dbReference type="eggNOG" id="COG0457">
    <property type="taxonomic scope" value="Bacteria"/>
</dbReference>
<comment type="subcellular location">
    <subcellularLocation>
        <location evidence="2">Cell membrane</location>
        <topology evidence="2">Multi-pass membrane protein</topology>
    </subcellularLocation>
</comment>
<dbReference type="Pfam" id="PF14559">
    <property type="entry name" value="TPR_19"/>
    <property type="match status" value="1"/>
</dbReference>
<dbReference type="eggNOG" id="COG1994">
    <property type="taxonomic scope" value="Bacteria"/>
</dbReference>
<dbReference type="InterPro" id="IPR011990">
    <property type="entry name" value="TPR-like_helical_dom_sf"/>
</dbReference>
<dbReference type="Pfam" id="PF12895">
    <property type="entry name" value="ANAPC3"/>
    <property type="match status" value="1"/>
</dbReference>
<keyword evidence="11" id="KW-0482">Metalloprotease</keyword>
<dbReference type="Proteomes" id="UP000010366">
    <property type="component" value="Chromosome"/>
</dbReference>
<evidence type="ECO:0000256" key="9">
    <source>
        <dbReference type="ARBA" id="ARBA00022833"/>
    </source>
</evidence>
<feature type="transmembrane region" description="Helical" evidence="14">
    <location>
        <begin position="181"/>
        <end position="208"/>
    </location>
</feature>
<keyword evidence="10 14" id="KW-1133">Transmembrane helix</keyword>
<dbReference type="GO" id="GO:0005886">
    <property type="term" value="C:plasma membrane"/>
    <property type="evidence" value="ECO:0007669"/>
    <property type="project" value="UniProtKB-SubCell"/>
</dbReference>
<dbReference type="RefSeq" id="WP_015161243.1">
    <property type="nucleotide sequence ID" value="NC_019697.1"/>
</dbReference>
<evidence type="ECO:0000256" key="14">
    <source>
        <dbReference type="SAM" id="Phobius"/>
    </source>
</evidence>
<dbReference type="AlphaFoldDB" id="K9UJ43"/>
<evidence type="ECO:0000256" key="11">
    <source>
        <dbReference type="ARBA" id="ARBA00023049"/>
    </source>
</evidence>
<proteinExistence type="inferred from homology"/>
<dbReference type="GO" id="GO:0006508">
    <property type="term" value="P:proteolysis"/>
    <property type="evidence" value="ECO:0007669"/>
    <property type="project" value="UniProtKB-KW"/>
</dbReference>
<keyword evidence="6 14" id="KW-0812">Transmembrane</keyword>
<feature type="transmembrane region" description="Helical" evidence="14">
    <location>
        <begin position="51"/>
        <end position="76"/>
    </location>
</feature>
<keyword evidence="12 14" id="KW-0472">Membrane</keyword>
<evidence type="ECO:0000256" key="4">
    <source>
        <dbReference type="ARBA" id="ARBA00022475"/>
    </source>
</evidence>
<feature type="domain" description="Peptidase M50" evidence="15">
    <location>
        <begin position="13"/>
        <end position="165"/>
    </location>
</feature>
<accession>K9UJ43</accession>
<feature type="transmembrane region" description="Helical" evidence="14">
    <location>
        <begin position="88"/>
        <end position="107"/>
    </location>
</feature>
<dbReference type="InterPro" id="IPR008915">
    <property type="entry name" value="Peptidase_M50"/>
</dbReference>
<dbReference type="PATRIC" id="fig|1173020.3.peg.4805"/>
<dbReference type="NCBIfam" id="NF047558">
    <property type="entry name" value="TPR_END_plus"/>
    <property type="match status" value="1"/>
</dbReference>
<evidence type="ECO:0000256" key="2">
    <source>
        <dbReference type="ARBA" id="ARBA00004651"/>
    </source>
</evidence>
<dbReference type="SUPFAM" id="SSF48452">
    <property type="entry name" value="TPR-like"/>
    <property type="match status" value="1"/>
</dbReference>
<keyword evidence="9" id="KW-0862">Zinc</keyword>
<dbReference type="InterPro" id="IPR052348">
    <property type="entry name" value="Metallopeptidase_M50B"/>
</dbReference>
<sequence>MWLVGIIVCFGWIFSLCLHEFGHAIVAYWGGDTSVKSKGYLTFNPLKYTDPGYSLVLPVLFLLMGGIGLPGGAVYINQHKLRNRWWQSAVSAAGPSANILIALLLAIPLGIFSGDNLLNVDRLNWELFWASSLAFLVYLQIFAAIFNLLPMPGLDGYGIIEPWLPEHLQAKFNGYRKYSTLIIIGLFWFVPAFNYFIFNFVSLVTSILNVPESLVSNGAAVFREPINKAIALAILVGLGLGLNTPENKAIQTGKKAIEQQQYQAAIQSFDRAIQIRPDGSEAWLQKGYCLWQLELFDRAIGCYQKVITIDENNEYAYLGLGLNLFNIAKYSEAIFYLEKLIKLDSKHSDAYYYLGLAHQRSQNLVLADEALNKALSLAPKRLDILQSKAALMHELRNYQVAINTYQKIVEIEPSNATGHYDLACCYALQGQSDLAISHLKCALKLEPEQFKERARKDSDLDLLRKNLIFKNLIA</sequence>
<feature type="repeat" description="TPR" evidence="13">
    <location>
        <begin position="348"/>
        <end position="381"/>
    </location>
</feature>
<evidence type="ECO:0000256" key="12">
    <source>
        <dbReference type="ARBA" id="ARBA00023136"/>
    </source>
</evidence>
<evidence type="ECO:0000256" key="8">
    <source>
        <dbReference type="ARBA" id="ARBA00022801"/>
    </source>
</evidence>
<keyword evidence="7" id="KW-0479">Metal-binding</keyword>
<dbReference type="EMBL" id="CP003600">
    <property type="protein sequence ID" value="AFY95132.1"/>
    <property type="molecule type" value="Genomic_DNA"/>
</dbReference>
<dbReference type="PANTHER" id="PTHR35864:SF1">
    <property type="entry name" value="ZINC METALLOPROTEASE YWHC-RELATED"/>
    <property type="match status" value="1"/>
</dbReference>
<dbReference type="OrthoDB" id="5477554at2"/>
<dbReference type="SMART" id="SM00028">
    <property type="entry name" value="TPR"/>
    <property type="match status" value="6"/>
</dbReference>
<evidence type="ECO:0000313" key="17">
    <source>
        <dbReference type="Proteomes" id="UP000010366"/>
    </source>
</evidence>
<evidence type="ECO:0000256" key="5">
    <source>
        <dbReference type="ARBA" id="ARBA00022670"/>
    </source>
</evidence>
<dbReference type="KEGG" id="cmp:Cha6605_4187"/>
<evidence type="ECO:0000256" key="13">
    <source>
        <dbReference type="PROSITE-ProRule" id="PRU00339"/>
    </source>
</evidence>
<dbReference type="Gene3D" id="1.25.40.10">
    <property type="entry name" value="Tetratricopeptide repeat domain"/>
    <property type="match status" value="1"/>
</dbReference>
<feature type="repeat" description="TPR" evidence="13">
    <location>
        <begin position="416"/>
        <end position="449"/>
    </location>
</feature>
<dbReference type="CDD" id="cd06158">
    <property type="entry name" value="S2P-M50_like_1"/>
    <property type="match status" value="1"/>
</dbReference>
<feature type="repeat" description="TPR" evidence="13">
    <location>
        <begin position="280"/>
        <end position="313"/>
    </location>
</feature>
<keyword evidence="8" id="KW-0378">Hydrolase</keyword>
<dbReference type="InterPro" id="IPR019734">
    <property type="entry name" value="TPR_rpt"/>
</dbReference>
<feature type="repeat" description="TPR" evidence="13">
    <location>
        <begin position="382"/>
        <end position="415"/>
    </location>
</feature>
<keyword evidence="5 16" id="KW-0645">Protease</keyword>
<gene>
    <name evidence="16" type="ORF">Cha6605_4187</name>
</gene>
<dbReference type="Pfam" id="PF02163">
    <property type="entry name" value="Peptidase_M50"/>
    <property type="match status" value="1"/>
</dbReference>
<keyword evidence="17" id="KW-1185">Reference proteome</keyword>
<feature type="repeat" description="TPR" evidence="13">
    <location>
        <begin position="314"/>
        <end position="347"/>
    </location>
</feature>